<evidence type="ECO:0000256" key="1">
    <source>
        <dbReference type="SAM" id="MobiDB-lite"/>
    </source>
</evidence>
<reference evidence="2" key="1">
    <citation type="submission" date="2024-03" db="EMBL/GenBank/DDBJ databases">
        <authorList>
            <consortium name="ELIXIR-Norway"/>
            <consortium name="Elixir Norway"/>
        </authorList>
    </citation>
    <scope>NUCLEOTIDE SEQUENCE</scope>
</reference>
<name>A0ABP1B0W9_9BRYO</name>
<keyword evidence="3" id="KW-1185">Reference proteome</keyword>
<proteinExistence type="predicted"/>
<dbReference type="Proteomes" id="UP001497522">
    <property type="component" value="Chromosome 18"/>
</dbReference>
<gene>
    <name evidence="2" type="ORF">CSSPJE1EN2_LOCUS11490</name>
</gene>
<accession>A0ABP1B0W9</accession>
<organism evidence="2 3">
    <name type="scientific">Sphagnum jensenii</name>
    <dbReference type="NCBI Taxonomy" id="128206"/>
    <lineage>
        <taxon>Eukaryota</taxon>
        <taxon>Viridiplantae</taxon>
        <taxon>Streptophyta</taxon>
        <taxon>Embryophyta</taxon>
        <taxon>Bryophyta</taxon>
        <taxon>Sphagnophytina</taxon>
        <taxon>Sphagnopsida</taxon>
        <taxon>Sphagnales</taxon>
        <taxon>Sphagnaceae</taxon>
        <taxon>Sphagnum</taxon>
    </lineage>
</organism>
<evidence type="ECO:0000313" key="2">
    <source>
        <dbReference type="EMBL" id="CAK9868531.1"/>
    </source>
</evidence>
<feature type="compositionally biased region" description="Acidic residues" evidence="1">
    <location>
        <begin position="1"/>
        <end position="12"/>
    </location>
</feature>
<evidence type="ECO:0000313" key="3">
    <source>
        <dbReference type="Proteomes" id="UP001497522"/>
    </source>
</evidence>
<feature type="region of interest" description="Disordered" evidence="1">
    <location>
        <begin position="1"/>
        <end position="45"/>
    </location>
</feature>
<sequence length="80" mass="9327">MGQQQQEEEEEERVMGVPDRHKRPETTRSGTEKCEDCTSGSQCTSQTRCTCPGKRAARDVCRRRRVRRRPQGDGRVSCWW</sequence>
<protein>
    <submittedName>
        <fullName evidence="2">Uncharacterized protein</fullName>
    </submittedName>
</protein>
<dbReference type="EMBL" id="OZ023719">
    <property type="protein sequence ID" value="CAK9868531.1"/>
    <property type="molecule type" value="Genomic_DNA"/>
</dbReference>
<feature type="compositionally biased region" description="Basic and acidic residues" evidence="1">
    <location>
        <begin position="18"/>
        <end position="36"/>
    </location>
</feature>